<evidence type="ECO:0000256" key="1">
    <source>
        <dbReference type="SAM" id="MobiDB-lite"/>
    </source>
</evidence>
<dbReference type="InterPro" id="IPR003131">
    <property type="entry name" value="T1-type_BTB"/>
</dbReference>
<evidence type="ECO:0000313" key="4">
    <source>
        <dbReference type="Proteomes" id="UP000789508"/>
    </source>
</evidence>
<dbReference type="Pfam" id="PF02214">
    <property type="entry name" value="BTB_2"/>
    <property type="match status" value="1"/>
</dbReference>
<dbReference type="InterPro" id="IPR011333">
    <property type="entry name" value="SKP1/BTB/POZ_sf"/>
</dbReference>
<dbReference type="EMBL" id="CAJVPS010000691">
    <property type="protein sequence ID" value="CAG8503612.1"/>
    <property type="molecule type" value="Genomic_DNA"/>
</dbReference>
<dbReference type="PANTHER" id="PTHR14499">
    <property type="entry name" value="POTASSIUM CHANNEL TETRAMERIZATION DOMAIN-CONTAINING"/>
    <property type="match status" value="1"/>
</dbReference>
<feature type="domain" description="Potassium channel tetramerisation-type BTB" evidence="2">
    <location>
        <begin position="21"/>
        <end position="113"/>
    </location>
</feature>
<dbReference type="SUPFAM" id="SSF54695">
    <property type="entry name" value="POZ domain"/>
    <property type="match status" value="1"/>
</dbReference>
<reference evidence="3" key="1">
    <citation type="submission" date="2021-06" db="EMBL/GenBank/DDBJ databases">
        <authorList>
            <person name="Kallberg Y."/>
            <person name="Tangrot J."/>
            <person name="Rosling A."/>
        </authorList>
    </citation>
    <scope>NUCLEOTIDE SEQUENCE</scope>
    <source>
        <strain evidence="3">FL130A</strain>
    </source>
</reference>
<organism evidence="3 4">
    <name type="scientific">Ambispora leptoticha</name>
    <dbReference type="NCBI Taxonomy" id="144679"/>
    <lineage>
        <taxon>Eukaryota</taxon>
        <taxon>Fungi</taxon>
        <taxon>Fungi incertae sedis</taxon>
        <taxon>Mucoromycota</taxon>
        <taxon>Glomeromycotina</taxon>
        <taxon>Glomeromycetes</taxon>
        <taxon>Archaeosporales</taxon>
        <taxon>Ambisporaceae</taxon>
        <taxon>Ambispora</taxon>
    </lineage>
</organism>
<keyword evidence="4" id="KW-1185">Reference proteome</keyword>
<protein>
    <submittedName>
        <fullName evidence="3">9295_t:CDS:1</fullName>
    </submittedName>
</protein>
<evidence type="ECO:0000313" key="3">
    <source>
        <dbReference type="EMBL" id="CAG8503612.1"/>
    </source>
</evidence>
<accession>A0A9N8ZQM7</accession>
<gene>
    <name evidence="3" type="ORF">ALEPTO_LOCUS3611</name>
</gene>
<dbReference type="PANTHER" id="PTHR14499:SF136">
    <property type="entry name" value="GH08630P"/>
    <property type="match status" value="1"/>
</dbReference>
<comment type="caution">
    <text evidence="3">The sequence shown here is derived from an EMBL/GenBank/DDBJ whole genome shotgun (WGS) entry which is preliminary data.</text>
</comment>
<sequence length="261" mass="29916">MSDNENSPSNTAGKAEQEEAIILNVNGVKYETYRSTLTKYPKTLLGTMFQKRNSALVQPKNHNEYAINRDGIIFHYILEFYQTGKLTWAGPQSKPVVRRRDLDKELDYFLLPPVVPSYAIQSDYQSCLKGMEKICRQIFSKNSRMNISSKNNVSVKVTISETNRYLMVRYINQSGSFHVLTTPKAMEIFGMYGEDIYDQIREQFPGLVCRTRAIASALLIFLSRKSAQMPTGGTKHDIDRKKSTSFPKDKKSISKLRERTK</sequence>
<dbReference type="AlphaFoldDB" id="A0A9N8ZQM7"/>
<dbReference type="OrthoDB" id="415460at2759"/>
<dbReference type="Gene3D" id="3.30.710.10">
    <property type="entry name" value="Potassium Channel Kv1.1, Chain A"/>
    <property type="match status" value="1"/>
</dbReference>
<feature type="compositionally biased region" description="Basic and acidic residues" evidence="1">
    <location>
        <begin position="234"/>
        <end position="261"/>
    </location>
</feature>
<evidence type="ECO:0000259" key="2">
    <source>
        <dbReference type="Pfam" id="PF02214"/>
    </source>
</evidence>
<dbReference type="Proteomes" id="UP000789508">
    <property type="component" value="Unassembled WGS sequence"/>
</dbReference>
<name>A0A9N8ZQM7_9GLOM</name>
<dbReference type="GO" id="GO:0051260">
    <property type="term" value="P:protein homooligomerization"/>
    <property type="evidence" value="ECO:0007669"/>
    <property type="project" value="InterPro"/>
</dbReference>
<proteinExistence type="predicted"/>
<feature type="region of interest" description="Disordered" evidence="1">
    <location>
        <begin position="228"/>
        <end position="261"/>
    </location>
</feature>